<dbReference type="EC" id="2.3.1.-" evidence="8"/>
<dbReference type="KEGG" id="spsw:Sps_03714"/>
<dbReference type="InterPro" id="IPR050179">
    <property type="entry name" value="Trans_hexapeptide_repeat"/>
</dbReference>
<dbReference type="Proteomes" id="UP000189545">
    <property type="component" value="Chromosome"/>
</dbReference>
<dbReference type="InterPro" id="IPR041561">
    <property type="entry name" value="PglD_N"/>
</dbReference>
<dbReference type="CDD" id="cd03360">
    <property type="entry name" value="LbH_AT_putative"/>
    <property type="match status" value="1"/>
</dbReference>
<comment type="similarity">
    <text evidence="1">Belongs to the transferase hexapeptide repeat family.</text>
</comment>
<dbReference type="PROSITE" id="PS00101">
    <property type="entry name" value="HEXAPEP_TRANSFERASES"/>
    <property type="match status" value="1"/>
</dbReference>
<evidence type="ECO:0000259" key="7">
    <source>
        <dbReference type="Pfam" id="PF17836"/>
    </source>
</evidence>
<protein>
    <submittedName>
        <fullName evidence="8">Sugar O-acyltransferase, sialic acid O-acetyltransferase NeuD family</fullName>
        <ecNumber evidence="8">2.3.1.-</ecNumber>
    </submittedName>
</protein>
<feature type="site" description="Increases basicity of active site His" evidence="5">
    <location>
        <position position="136"/>
    </location>
</feature>
<dbReference type="SUPFAM" id="SSF51161">
    <property type="entry name" value="Trimeric LpxA-like enzymes"/>
    <property type="match status" value="1"/>
</dbReference>
<name>A0A1S6HTJ7_9GAMM</name>
<dbReference type="PANTHER" id="PTHR43300">
    <property type="entry name" value="ACETYLTRANSFERASE"/>
    <property type="match status" value="1"/>
</dbReference>
<reference evidence="8 9" key="1">
    <citation type="submission" date="2016-03" db="EMBL/GenBank/DDBJ databases">
        <title>Complete genome sequence of Shewanella psychrophila WP2, a deep sea bacterium isolated from west Pacific sediment.</title>
        <authorList>
            <person name="Xu G."/>
            <person name="Jian H."/>
        </authorList>
    </citation>
    <scope>NUCLEOTIDE SEQUENCE [LARGE SCALE GENOMIC DNA]</scope>
    <source>
        <strain evidence="8 9">WP2</strain>
    </source>
</reference>
<evidence type="ECO:0000256" key="1">
    <source>
        <dbReference type="ARBA" id="ARBA00007274"/>
    </source>
</evidence>
<evidence type="ECO:0000256" key="6">
    <source>
        <dbReference type="PIRSR" id="PIRSR620019-2"/>
    </source>
</evidence>
<dbReference type="InterPro" id="IPR001451">
    <property type="entry name" value="Hexapep"/>
</dbReference>
<evidence type="ECO:0000256" key="4">
    <source>
        <dbReference type="ARBA" id="ARBA00023315"/>
    </source>
</evidence>
<dbReference type="Pfam" id="PF17836">
    <property type="entry name" value="PglD_N"/>
    <property type="match status" value="1"/>
</dbReference>
<sequence length="208" mass="21693">MNSCAIFGASGHGMVVAEIAELCGYSTIHFYDDRFDRIKFVNRLPVIGGWELLIQSLTHYDNVIIAIGDNYIRSTKVSLLKEAGATSMALVHPSAIVSQYSKVGGGTVVMANAVINPNCTIGDGCIINTSSSVDHDCFINDGVHISPGANFAGGVSVGNNTWIGIGSSIKQNVDIGRNVIVGAGSTVLSNIAANLTVIGSPAKPIDLE</sequence>
<dbReference type="STRING" id="225848.Sps_03714"/>
<feature type="active site" description="Proton acceptor" evidence="5">
    <location>
        <position position="135"/>
    </location>
</feature>
<evidence type="ECO:0000256" key="2">
    <source>
        <dbReference type="ARBA" id="ARBA00022679"/>
    </source>
</evidence>
<keyword evidence="2 8" id="KW-0808">Transferase</keyword>
<dbReference type="EMBL" id="CP014782">
    <property type="protein sequence ID" value="AQS38832.1"/>
    <property type="molecule type" value="Genomic_DNA"/>
</dbReference>
<dbReference type="GO" id="GO:0016746">
    <property type="term" value="F:acyltransferase activity"/>
    <property type="evidence" value="ECO:0007669"/>
    <property type="project" value="UniProtKB-KW"/>
</dbReference>
<feature type="binding site" evidence="6">
    <location>
        <begin position="10"/>
        <end position="12"/>
    </location>
    <ligand>
        <name>substrate</name>
    </ligand>
</feature>
<accession>A0A1S6HTJ7</accession>
<feature type="binding site" evidence="6">
    <location>
        <position position="144"/>
    </location>
    <ligand>
        <name>acetyl-CoA</name>
        <dbReference type="ChEBI" id="CHEBI:57288"/>
    </ligand>
</feature>
<organism evidence="8 9">
    <name type="scientific">Shewanella psychrophila</name>
    <dbReference type="NCBI Taxonomy" id="225848"/>
    <lineage>
        <taxon>Bacteria</taxon>
        <taxon>Pseudomonadati</taxon>
        <taxon>Pseudomonadota</taxon>
        <taxon>Gammaproteobacteria</taxon>
        <taxon>Alteromonadales</taxon>
        <taxon>Shewanellaceae</taxon>
        <taxon>Shewanella</taxon>
    </lineage>
</organism>
<gene>
    <name evidence="8" type="ORF">Sps_03714</name>
</gene>
<keyword evidence="9" id="KW-1185">Reference proteome</keyword>
<dbReference type="Gene3D" id="2.160.10.10">
    <property type="entry name" value="Hexapeptide repeat proteins"/>
    <property type="match status" value="1"/>
</dbReference>
<keyword evidence="3" id="KW-0677">Repeat</keyword>
<evidence type="ECO:0000256" key="3">
    <source>
        <dbReference type="ARBA" id="ARBA00022737"/>
    </source>
</evidence>
<keyword evidence="4 8" id="KW-0012">Acyltransferase</keyword>
<dbReference type="InterPro" id="IPR011004">
    <property type="entry name" value="Trimer_LpxA-like_sf"/>
</dbReference>
<feature type="binding site" evidence="6">
    <location>
        <position position="68"/>
    </location>
    <ligand>
        <name>substrate</name>
    </ligand>
</feature>
<evidence type="ECO:0000313" key="8">
    <source>
        <dbReference type="EMBL" id="AQS38832.1"/>
    </source>
</evidence>
<dbReference type="NCBIfam" id="TIGR03570">
    <property type="entry name" value="NeuD_NnaD"/>
    <property type="match status" value="1"/>
</dbReference>
<evidence type="ECO:0000256" key="5">
    <source>
        <dbReference type="PIRSR" id="PIRSR620019-1"/>
    </source>
</evidence>
<feature type="domain" description="PglD N-terminal" evidence="7">
    <location>
        <begin position="5"/>
        <end position="76"/>
    </location>
</feature>
<proteinExistence type="inferred from homology"/>
<dbReference type="PANTHER" id="PTHR43300:SF7">
    <property type="entry name" value="UDP-N-ACETYLBACILLOSAMINE N-ACETYLTRANSFERASE"/>
    <property type="match status" value="1"/>
</dbReference>
<dbReference type="Gene3D" id="3.40.50.20">
    <property type="match status" value="1"/>
</dbReference>
<feature type="binding site" evidence="6">
    <location>
        <position position="165"/>
    </location>
    <ligand>
        <name>acetyl-CoA</name>
        <dbReference type="ChEBI" id="CHEBI:57288"/>
    </ligand>
</feature>
<dbReference type="Pfam" id="PF00132">
    <property type="entry name" value="Hexapep"/>
    <property type="match status" value="2"/>
</dbReference>
<dbReference type="AlphaFoldDB" id="A0A1S6HTJ7"/>
<dbReference type="InterPro" id="IPR020019">
    <property type="entry name" value="AcTrfase_PglD-like"/>
</dbReference>
<evidence type="ECO:0000313" key="9">
    <source>
        <dbReference type="Proteomes" id="UP000189545"/>
    </source>
</evidence>
<dbReference type="InterPro" id="IPR018357">
    <property type="entry name" value="Hexapep_transf_CS"/>
</dbReference>